<keyword evidence="3" id="KW-0547">Nucleotide-binding</keyword>
<dbReference type="PROSITE" id="PS51710">
    <property type="entry name" value="G_OBG"/>
    <property type="match status" value="1"/>
</dbReference>
<keyword evidence="2 6" id="KW-0690">Ribosome biogenesis</keyword>
<dbReference type="GO" id="GO:0005730">
    <property type="term" value="C:nucleolus"/>
    <property type="evidence" value="ECO:0007669"/>
    <property type="project" value="UniProtKB-SubCell"/>
</dbReference>
<comment type="caution">
    <text evidence="9">The sequence shown here is derived from an EMBL/GenBank/DDBJ whole genome shotgun (WGS) entry which is preliminary data.</text>
</comment>
<organism evidence="9 10">
    <name type="scientific">Fasciolopsis buskii</name>
    <dbReference type="NCBI Taxonomy" id="27845"/>
    <lineage>
        <taxon>Eukaryota</taxon>
        <taxon>Metazoa</taxon>
        <taxon>Spiralia</taxon>
        <taxon>Lophotrochozoa</taxon>
        <taxon>Platyhelminthes</taxon>
        <taxon>Trematoda</taxon>
        <taxon>Digenea</taxon>
        <taxon>Plagiorchiida</taxon>
        <taxon>Echinostomata</taxon>
        <taxon>Echinostomatoidea</taxon>
        <taxon>Fasciolidae</taxon>
        <taxon>Fasciolopsis</taxon>
    </lineage>
</organism>
<keyword evidence="4" id="KW-0342">GTP-binding</keyword>
<dbReference type="InterPro" id="IPR031167">
    <property type="entry name" value="G_OBG"/>
</dbReference>
<comment type="similarity">
    <text evidence="6">Belongs to the TRAFAC class OBG-HflX-like GTPase superfamily. OBG GTPase family. NOG subfamily.</text>
</comment>
<dbReference type="Pfam" id="PF17835">
    <property type="entry name" value="NOG1_N"/>
    <property type="match status" value="1"/>
</dbReference>
<feature type="compositionally biased region" description="Basic and acidic residues" evidence="7">
    <location>
        <begin position="577"/>
        <end position="592"/>
    </location>
</feature>
<proteinExistence type="inferred from homology"/>
<dbReference type="PIRSF" id="PIRSF038919">
    <property type="entry name" value="NOG1"/>
    <property type="match status" value="1"/>
</dbReference>
<dbReference type="SUPFAM" id="SSF52540">
    <property type="entry name" value="P-loop containing nucleoside triphosphate hydrolases"/>
    <property type="match status" value="1"/>
</dbReference>
<dbReference type="GO" id="GO:0042254">
    <property type="term" value="P:ribosome biogenesis"/>
    <property type="evidence" value="ECO:0007669"/>
    <property type="project" value="UniProtKB-KW"/>
</dbReference>
<evidence type="ECO:0000259" key="8">
    <source>
        <dbReference type="PROSITE" id="PS51710"/>
    </source>
</evidence>
<keyword evidence="5 6" id="KW-0539">Nucleus</keyword>
<dbReference type="InterPro" id="IPR006073">
    <property type="entry name" value="GTP-bd"/>
</dbReference>
<dbReference type="EMBL" id="LUCM01009096">
    <property type="protein sequence ID" value="KAA0187472.1"/>
    <property type="molecule type" value="Genomic_DNA"/>
</dbReference>
<evidence type="ECO:0000256" key="6">
    <source>
        <dbReference type="PIRNR" id="PIRNR038919"/>
    </source>
</evidence>
<gene>
    <name evidence="9" type="ORF">FBUS_00301</name>
</gene>
<dbReference type="PRINTS" id="PR00326">
    <property type="entry name" value="GTP1OBG"/>
</dbReference>
<evidence type="ECO:0000256" key="3">
    <source>
        <dbReference type="ARBA" id="ARBA00022741"/>
    </source>
</evidence>
<protein>
    <recommendedName>
        <fullName evidence="6">Nucleolar GTP-binding protein 1</fullName>
    </recommendedName>
</protein>
<dbReference type="Pfam" id="PF06858">
    <property type="entry name" value="NOG1"/>
    <property type="match status" value="1"/>
</dbReference>
<feature type="domain" description="OBG-type G" evidence="8">
    <location>
        <begin position="169"/>
        <end position="361"/>
    </location>
</feature>
<evidence type="ECO:0000313" key="9">
    <source>
        <dbReference type="EMBL" id="KAA0187472.1"/>
    </source>
</evidence>
<dbReference type="InterPro" id="IPR041623">
    <property type="entry name" value="NOG1_N"/>
</dbReference>
<dbReference type="Pfam" id="PF08155">
    <property type="entry name" value="NOGCT"/>
    <property type="match status" value="1"/>
</dbReference>
<dbReference type="InterPro" id="IPR012973">
    <property type="entry name" value="NOG_C"/>
</dbReference>
<evidence type="ECO:0000256" key="1">
    <source>
        <dbReference type="ARBA" id="ARBA00004604"/>
    </source>
</evidence>
<dbReference type="Gene3D" id="3.40.50.300">
    <property type="entry name" value="P-loop containing nucleotide triphosphate hydrolases"/>
    <property type="match status" value="1"/>
</dbReference>
<evidence type="ECO:0000256" key="5">
    <source>
        <dbReference type="ARBA" id="ARBA00023242"/>
    </source>
</evidence>
<dbReference type="GO" id="GO:0005525">
    <property type="term" value="F:GTP binding"/>
    <property type="evidence" value="ECO:0007669"/>
    <property type="project" value="UniProtKB-KW"/>
</dbReference>
<feature type="region of interest" description="Disordered" evidence="7">
    <location>
        <begin position="577"/>
        <end position="618"/>
    </location>
</feature>
<name>A0A8E0RTB8_9TREM</name>
<evidence type="ECO:0000313" key="10">
    <source>
        <dbReference type="Proteomes" id="UP000728185"/>
    </source>
</evidence>
<dbReference type="PANTHER" id="PTHR45759">
    <property type="entry name" value="NUCLEOLAR GTP-BINDING PROTEIN 1"/>
    <property type="match status" value="1"/>
</dbReference>
<dbReference type="FunFam" id="1.20.120.1190:FF:000001">
    <property type="entry name" value="Nucleolar GTP-binding protein 1"/>
    <property type="match status" value="1"/>
</dbReference>
<comment type="function">
    <text evidence="6">Involved in the biogenesis of the 60S ribosomal subunit.</text>
</comment>
<dbReference type="Proteomes" id="UP000728185">
    <property type="component" value="Unassembled WGS sequence"/>
</dbReference>
<evidence type="ECO:0000256" key="4">
    <source>
        <dbReference type="ARBA" id="ARBA00023134"/>
    </source>
</evidence>
<reference evidence="9" key="1">
    <citation type="submission" date="2019-05" db="EMBL/GenBank/DDBJ databases">
        <title>Annotation for the trematode Fasciolopsis buski.</title>
        <authorList>
            <person name="Choi Y.-J."/>
        </authorList>
    </citation>
    <scope>NUCLEOTIDE SEQUENCE</scope>
    <source>
        <strain evidence="9">HT</strain>
        <tissue evidence="9">Whole worm</tissue>
    </source>
</reference>
<keyword evidence="10" id="KW-1185">Reference proteome</keyword>
<evidence type="ECO:0000256" key="7">
    <source>
        <dbReference type="SAM" id="MobiDB-lite"/>
    </source>
</evidence>
<evidence type="ECO:0000256" key="2">
    <source>
        <dbReference type="ARBA" id="ARBA00022517"/>
    </source>
</evidence>
<dbReference type="OrthoDB" id="415015at2759"/>
<dbReference type="CDD" id="cd01897">
    <property type="entry name" value="NOG"/>
    <property type="match status" value="1"/>
</dbReference>
<dbReference type="InterPro" id="IPR010674">
    <property type="entry name" value="NOG1_Rossman_fold_dom"/>
</dbReference>
<comment type="subcellular location">
    <subcellularLocation>
        <location evidence="1 6">Nucleus</location>
        <location evidence="1 6">Nucleolus</location>
    </subcellularLocation>
</comment>
<dbReference type="InterPro" id="IPR027417">
    <property type="entry name" value="P-loop_NTPase"/>
</dbReference>
<feature type="region of interest" description="Disordered" evidence="7">
    <location>
        <begin position="653"/>
        <end position="679"/>
    </location>
</feature>
<sequence length="679" mass="77725">MPCYNFKSITVVPTAKDFIDIVLSKTQRKTPTVIHKQYAIGRIRQFYMRKVKTCQQFFHDRLQAIVTEFPNVETIHPFYADLINVLYSKDHYKLALGQLNTAKNIIDGIARDQVKILKYGESLYQCKTLKRTAFGRMCTVIKRQADNLKFLEDTRQHMSRLPSIDPDTRTLILCGFPNVGKSSFINKITRADVDVQPFPFTTKSLFVGHTDYKNLRWQVIDTPGVLDRPLDEHNTIEMLSITALAHLQASVVYIMDISEQCGYTIAQQIALFQNLRPLFRNKPLIIAANKSDIRTFDDLSEADKVLIQDVVRWPGQSDDNEQETSMMDLGEESDRPWFIQMSTVNETGVMKVRSVACDQLLAMRVQAKLRAAAVVGEANAAGDIANRLYVATPKTKSDGISNEAPFRPPIIPPEVLAKRRSKVLKRTHAVAFDSQHNKPRTLRDRELEAGDDGFILNLREHWQLKHPQEANDIIPEILDGHNLFDFFDPDIEERLNELERQESEMEAAGLYEESDWTKDPDADDPKMQEIRKTASKIREARALLVLESRARKSIRTPQIPRSSRSVSVQKIRKELGDRGLDVDMQDEAERGRSLKRAKRDRNSGTNPHREASIARASVPRSISAVRDEKMLQKIERMSKLAQRKVVTYSLKGEGDRHIPNWKPKHLFSGKRSIGKTDRR</sequence>
<accession>A0A8E0RTB8</accession>
<dbReference type="Gene3D" id="1.20.120.1190">
    <property type="match status" value="1"/>
</dbReference>
<dbReference type="AlphaFoldDB" id="A0A8E0RTB8"/>
<dbReference type="InterPro" id="IPR024926">
    <property type="entry name" value="NOG1"/>
</dbReference>